<name>A0A5B8RDQ6_9ZZZZ</name>
<dbReference type="InterPro" id="IPR023576">
    <property type="entry name" value="UbiE/COQ5_MeTrFase_CS"/>
</dbReference>
<evidence type="ECO:0000256" key="1">
    <source>
        <dbReference type="ARBA" id="ARBA00022603"/>
    </source>
</evidence>
<evidence type="ECO:0000313" key="5">
    <source>
        <dbReference type="EMBL" id="QEA06736.1"/>
    </source>
</evidence>
<keyword evidence="5" id="KW-0830">Ubiquinone</keyword>
<keyword evidence="2 5" id="KW-0808">Transferase</keyword>
<dbReference type="NCBIfam" id="NF001244">
    <property type="entry name" value="PRK00216.1-5"/>
    <property type="match status" value="1"/>
</dbReference>
<gene>
    <name evidence="5" type="primary">ubiE_3</name>
    <name evidence="5" type="ORF">KBTEX_03077</name>
</gene>
<dbReference type="GO" id="GO:0032259">
    <property type="term" value="P:methylation"/>
    <property type="evidence" value="ECO:0007669"/>
    <property type="project" value="UniProtKB-KW"/>
</dbReference>
<keyword evidence="1 5" id="KW-0489">Methyltransferase</keyword>
<dbReference type="PANTHER" id="PTHR43591:SF24">
    <property type="entry name" value="2-METHOXY-6-POLYPRENYL-1,4-BENZOQUINOL METHYLASE, MITOCHONDRIAL"/>
    <property type="match status" value="1"/>
</dbReference>
<dbReference type="Gene3D" id="3.40.50.150">
    <property type="entry name" value="Vaccinia Virus protein VP39"/>
    <property type="match status" value="1"/>
</dbReference>
<dbReference type="EC" id="2.1.1.163" evidence="5"/>
<dbReference type="HAMAP" id="MF_01813">
    <property type="entry name" value="MenG_UbiE_methyltr"/>
    <property type="match status" value="1"/>
</dbReference>
<dbReference type="PROSITE" id="PS51608">
    <property type="entry name" value="SAM_MT_UBIE"/>
    <property type="match status" value="1"/>
</dbReference>
<evidence type="ECO:0000256" key="2">
    <source>
        <dbReference type="ARBA" id="ARBA00022679"/>
    </source>
</evidence>
<reference evidence="5" key="1">
    <citation type="submission" date="2019-06" db="EMBL/GenBank/DDBJ databases">
        <authorList>
            <person name="Murdoch R.W."/>
            <person name="Fathepure B."/>
        </authorList>
    </citation>
    <scope>NUCLEOTIDE SEQUENCE</scope>
</reference>
<accession>A0A5B8RDQ6</accession>
<dbReference type="PROSITE" id="PS01184">
    <property type="entry name" value="UBIE_2"/>
    <property type="match status" value="1"/>
</dbReference>
<dbReference type="EMBL" id="MN079166">
    <property type="protein sequence ID" value="QEA06736.1"/>
    <property type="molecule type" value="Genomic_DNA"/>
</dbReference>
<dbReference type="GO" id="GO:0043770">
    <property type="term" value="F:demethylmenaquinone methyltransferase activity"/>
    <property type="evidence" value="ECO:0007669"/>
    <property type="project" value="UniProtKB-EC"/>
</dbReference>
<dbReference type="InterPro" id="IPR029063">
    <property type="entry name" value="SAM-dependent_MTases_sf"/>
</dbReference>
<dbReference type="PANTHER" id="PTHR43591">
    <property type="entry name" value="METHYLTRANSFERASE"/>
    <property type="match status" value="1"/>
</dbReference>
<keyword evidence="3" id="KW-0949">S-adenosyl-L-methionine</keyword>
<dbReference type="CDD" id="cd02440">
    <property type="entry name" value="AdoMet_MTases"/>
    <property type="match status" value="1"/>
</dbReference>
<feature type="region of interest" description="Disordered" evidence="4">
    <location>
        <begin position="1"/>
        <end position="20"/>
    </location>
</feature>
<evidence type="ECO:0000256" key="4">
    <source>
        <dbReference type="SAM" id="MobiDB-lite"/>
    </source>
</evidence>
<sequence>MASGDEQQDSGTTHFGYQQVPLDEKRQRVGAVFQSVAERYDLMNDLMSFGLHRIWKHQAMAATRARRGHHVLDLAAGTGDLSLALSRRVGREGRVVSSDINPAMLARGRDRLIDEGAVDNIDYVIADAEQLPFPDASFDRVTMAFGLRNVTRKERALAAIRRVLRPGGHLMVLEFSRLYITALRPLYDAYSFGVLPAMGRLVAHDAESYRYLAESIRMHPDQQTLAGMMEQAGFEDCEYTNLSGGVVAIHRGHVY</sequence>
<dbReference type="SUPFAM" id="SSF53335">
    <property type="entry name" value="S-adenosyl-L-methionine-dependent methyltransferases"/>
    <property type="match status" value="1"/>
</dbReference>
<dbReference type="AlphaFoldDB" id="A0A5B8RDQ6"/>
<protein>
    <submittedName>
        <fullName evidence="5">Ubiquinone/menaquinone biosynthesis C-methyltransferase UbiE</fullName>
        <ecNumber evidence="5">2.1.1.163</ecNumber>
    </submittedName>
</protein>
<dbReference type="InterPro" id="IPR004033">
    <property type="entry name" value="UbiE/COQ5_MeTrFase"/>
</dbReference>
<dbReference type="PROSITE" id="PS01183">
    <property type="entry name" value="UBIE_1"/>
    <property type="match status" value="1"/>
</dbReference>
<proteinExistence type="inferred from homology"/>
<dbReference type="GO" id="GO:0008425">
    <property type="term" value="F:2-methoxy-6-polyprenyl-1,4-benzoquinol methyltransferase activity"/>
    <property type="evidence" value="ECO:0007669"/>
    <property type="project" value="TreeGrafter"/>
</dbReference>
<dbReference type="NCBIfam" id="TIGR01934">
    <property type="entry name" value="MenG_MenH_UbiE"/>
    <property type="match status" value="1"/>
</dbReference>
<evidence type="ECO:0000256" key="3">
    <source>
        <dbReference type="ARBA" id="ARBA00022691"/>
    </source>
</evidence>
<dbReference type="Pfam" id="PF01209">
    <property type="entry name" value="Ubie_methyltran"/>
    <property type="match status" value="1"/>
</dbReference>
<organism evidence="5">
    <name type="scientific">uncultured organism</name>
    <dbReference type="NCBI Taxonomy" id="155900"/>
    <lineage>
        <taxon>unclassified sequences</taxon>
        <taxon>environmental samples</taxon>
    </lineage>
</organism>